<evidence type="ECO:0000256" key="1">
    <source>
        <dbReference type="SAM" id="SignalP"/>
    </source>
</evidence>
<dbReference type="EMBL" id="LWBP01000013">
    <property type="protein sequence ID" value="OQP67701.1"/>
    <property type="molecule type" value="Genomic_DNA"/>
</dbReference>
<accession>A0A1V9GAK6</accession>
<reference evidence="3" key="1">
    <citation type="submission" date="2016-04" db="EMBL/GenBank/DDBJ databases">
        <authorList>
            <person name="Chen L."/>
            <person name="Zhuang W."/>
            <person name="Wang G."/>
        </authorList>
    </citation>
    <scope>NUCLEOTIDE SEQUENCE [LARGE SCALE GENOMIC DNA]</scope>
    <source>
        <strain evidence="3">208</strain>
    </source>
</reference>
<gene>
    <name evidence="2" type="ORF">A4R26_11615</name>
</gene>
<keyword evidence="3" id="KW-1185">Reference proteome</keyword>
<feature type="signal peptide" evidence="1">
    <location>
        <begin position="1"/>
        <end position="19"/>
    </location>
</feature>
<dbReference type="NCBIfam" id="TIGR04183">
    <property type="entry name" value="Por_Secre_tail"/>
    <property type="match status" value="1"/>
</dbReference>
<protein>
    <submittedName>
        <fullName evidence="2">Uncharacterized protein</fullName>
    </submittedName>
</protein>
<dbReference type="STRING" id="550983.A4R26_11615"/>
<dbReference type="Proteomes" id="UP000192276">
    <property type="component" value="Unassembled WGS sequence"/>
</dbReference>
<organism evidence="2 3">
    <name type="scientific">Niastella populi</name>
    <dbReference type="NCBI Taxonomy" id="550983"/>
    <lineage>
        <taxon>Bacteria</taxon>
        <taxon>Pseudomonadati</taxon>
        <taxon>Bacteroidota</taxon>
        <taxon>Chitinophagia</taxon>
        <taxon>Chitinophagales</taxon>
        <taxon>Chitinophagaceae</taxon>
        <taxon>Niastella</taxon>
    </lineage>
</organism>
<dbReference type="InterPro" id="IPR013783">
    <property type="entry name" value="Ig-like_fold"/>
</dbReference>
<dbReference type="InterPro" id="IPR026444">
    <property type="entry name" value="Secre_tail"/>
</dbReference>
<name>A0A1V9GAK6_9BACT</name>
<dbReference type="AlphaFoldDB" id="A0A1V9GAK6"/>
<dbReference type="OrthoDB" id="2582440at2"/>
<evidence type="ECO:0000313" key="3">
    <source>
        <dbReference type="Proteomes" id="UP000192276"/>
    </source>
</evidence>
<dbReference type="RefSeq" id="WP_081160968.1">
    <property type="nucleotide sequence ID" value="NZ_LWBP01000013.1"/>
</dbReference>
<proteinExistence type="predicted"/>
<sequence length="1038" mass="106628">MKHFLLFLLFCFCIGGAMAQSPGIIVRPAAGIGVTPLNPNGDGFSSATTSGFVSSDITESEIPYKIIPPAIIEPTSDLMRGPSELYSDLVRQVDGSGLYVYNDGTNLLLRLRVGSIMSGSKGYSVLIDTDGKMGNTGANADPNYQAATTGVNGNPGFELEIVLETNFRVAVYNVDGTSSPTLINSYGINTNSQISVALSTVSSTPDYLYDFYVPMSVLGITTSTPLRMTATTVMAPAAAIGGPKSDIYGVNDATYNDPMKSWEVAINNTPSFTLANVAGGGSGVGAACTAAPVLNGGIQAGSGIDVTGTWTVLDVSKPATATITLYKNAGTVVGTTTATSGNTWSITGVTINNGDVLYAKAQATGESMCLQSNSVQAVSCSPANTTATTGLAISCLTRKGLSGTRPANASVRLYSVATTGFTLIGDDNSTTYRITYPTSTTWNYDGANGGGSDPCTSASNDITDGSYAITAQETSKCESGPVFGCLTLTAASTPTITQTNLYTSSTTVSGSVASGSGATVRLYFNGKLKTTATADGSGNYSFNSLVLSVSDVVDVVAQASGGCVSAAATRTVACFTAPPVITTDNNSNLSAGATAITGKSGEPAGTVVTVYDNGVSIGTTTVQSGGTWSLTHTVVAGKTYTATQKNGTCAASTASSAATSLAATTVCPAITGSYTAGATSVTGTLPGAFTGTIRLYLDNINIGSTSVSSAATWTISGLNSTYSNTLYAGGVLTVTAQATGAAERTGCASSVTLSCATPTTPVIDPTSSTIQTGQTVTYNINTTQSGIIYSVTDATTGITNYAVSKWGTGGGLSLPTNVFNSVGTYNLLIKAVSLSGPGCLSSAAASITVSSVLPVTLTYFTGKYENGRSLLNWETAMEEHVDHFAIERSDDGRQFTEAGTVKATGNSNWRIKYAFADSKPVNGAVWYRLRTVDLDGASRYSNVIRLTNTASHVEVLSVTPNPFENVVRVQVYADKGLPTSVRLVDMTGREMYTVKSILSTGNNTISLNPSASLAKGVYVLQVIAGSEVVWSQRIQKAK</sequence>
<dbReference type="Gene3D" id="2.60.40.10">
    <property type="entry name" value="Immunoglobulins"/>
    <property type="match status" value="3"/>
</dbReference>
<comment type="caution">
    <text evidence="2">The sequence shown here is derived from an EMBL/GenBank/DDBJ whole genome shotgun (WGS) entry which is preliminary data.</text>
</comment>
<evidence type="ECO:0000313" key="2">
    <source>
        <dbReference type="EMBL" id="OQP67701.1"/>
    </source>
</evidence>
<feature type="chain" id="PRO_5012958104" evidence="1">
    <location>
        <begin position="20"/>
        <end position="1038"/>
    </location>
</feature>
<keyword evidence="1" id="KW-0732">Signal</keyword>